<proteinExistence type="predicted"/>
<evidence type="ECO:0000313" key="1">
    <source>
        <dbReference type="EMBL" id="MCW6035152.1"/>
    </source>
</evidence>
<dbReference type="RefSeq" id="WP_265262818.1">
    <property type="nucleotide sequence ID" value="NZ_JAIHOM010000008.1"/>
</dbReference>
<comment type="caution">
    <text evidence="1">The sequence shown here is derived from an EMBL/GenBank/DDBJ whole genome shotgun (WGS) entry which is preliminary data.</text>
</comment>
<dbReference type="EMBL" id="JAIHOM010000008">
    <property type="protein sequence ID" value="MCW6035152.1"/>
    <property type="molecule type" value="Genomic_DNA"/>
</dbReference>
<evidence type="ECO:0000313" key="2">
    <source>
        <dbReference type="Proteomes" id="UP001526426"/>
    </source>
</evidence>
<keyword evidence="2" id="KW-1185">Reference proteome</keyword>
<reference evidence="1 2" key="1">
    <citation type="submission" date="2021-08" db="EMBL/GenBank/DDBJ databases">
        <title>Draft genome sequence of Spirulina subsalsa with high tolerance to salinity and hype-accumulation of phycocyanin.</title>
        <authorList>
            <person name="Pei H."/>
            <person name="Jiang L."/>
        </authorList>
    </citation>
    <scope>NUCLEOTIDE SEQUENCE [LARGE SCALE GENOMIC DNA]</scope>
    <source>
        <strain evidence="1 2">FACHB-351</strain>
    </source>
</reference>
<gene>
    <name evidence="1" type="ORF">K4A83_02540</name>
</gene>
<protein>
    <submittedName>
        <fullName evidence="1">Uncharacterized protein</fullName>
    </submittedName>
</protein>
<sequence length="60" mass="6991">MIWQRYLLKKTKIPELSVNQQQGKAQDSLSHPERSLLWASCLGNREQGTVYKGYKELEVL</sequence>
<name>A0ABT3L0Y9_9CYAN</name>
<organism evidence="1 2">
    <name type="scientific">Spirulina subsalsa FACHB-351</name>
    <dbReference type="NCBI Taxonomy" id="234711"/>
    <lineage>
        <taxon>Bacteria</taxon>
        <taxon>Bacillati</taxon>
        <taxon>Cyanobacteriota</taxon>
        <taxon>Cyanophyceae</taxon>
        <taxon>Spirulinales</taxon>
        <taxon>Spirulinaceae</taxon>
        <taxon>Spirulina</taxon>
    </lineage>
</organism>
<dbReference type="Proteomes" id="UP001526426">
    <property type="component" value="Unassembled WGS sequence"/>
</dbReference>
<accession>A0ABT3L0Y9</accession>